<dbReference type="InterPro" id="IPR018392">
    <property type="entry name" value="LysM"/>
</dbReference>
<protein>
    <submittedName>
        <fullName evidence="3">LysM peptidoglycan-binding domain-containing protein</fullName>
    </submittedName>
</protein>
<dbReference type="RefSeq" id="WP_277536677.1">
    <property type="nucleotide sequence ID" value="NZ_JAPDIA010000008.1"/>
</dbReference>
<dbReference type="InterPro" id="IPR036779">
    <property type="entry name" value="LysM_dom_sf"/>
</dbReference>
<dbReference type="SMART" id="SM00257">
    <property type="entry name" value="LysM"/>
    <property type="match status" value="1"/>
</dbReference>
<dbReference type="SUPFAM" id="SSF54106">
    <property type="entry name" value="LysM domain"/>
    <property type="match status" value="1"/>
</dbReference>
<dbReference type="PROSITE" id="PS51782">
    <property type="entry name" value="LYSM"/>
    <property type="match status" value="1"/>
</dbReference>
<reference evidence="3" key="1">
    <citation type="submission" date="2022-10" db="EMBL/GenBank/DDBJ databases">
        <title>Comparative genomic analysis of Cohnella hashimotonis sp. nov., isolated from the International Space Station.</title>
        <authorList>
            <person name="Simpson A."/>
            <person name="Venkateswaran K."/>
        </authorList>
    </citation>
    <scope>NUCLEOTIDE SEQUENCE</scope>
    <source>
        <strain evidence="3">DSM 28161</strain>
    </source>
</reference>
<comment type="caution">
    <text evidence="3">The sequence shown here is derived from an EMBL/GenBank/DDBJ whole genome shotgun (WGS) entry which is preliminary data.</text>
</comment>
<proteinExistence type="predicted"/>
<evidence type="ECO:0000313" key="4">
    <source>
        <dbReference type="Proteomes" id="UP001153404"/>
    </source>
</evidence>
<gene>
    <name evidence="3" type="ORF">OMP40_29520</name>
</gene>
<dbReference type="EMBL" id="JAPDIA010000008">
    <property type="protein sequence ID" value="MDG0812995.1"/>
    <property type="molecule type" value="Genomic_DNA"/>
</dbReference>
<evidence type="ECO:0000313" key="3">
    <source>
        <dbReference type="EMBL" id="MDG0812995.1"/>
    </source>
</evidence>
<evidence type="ECO:0000256" key="1">
    <source>
        <dbReference type="SAM" id="Phobius"/>
    </source>
</evidence>
<keyword evidence="1" id="KW-1133">Transmembrane helix</keyword>
<keyword evidence="1" id="KW-0812">Transmembrane</keyword>
<dbReference type="Pfam" id="PF01476">
    <property type="entry name" value="LysM"/>
    <property type="match status" value="1"/>
</dbReference>
<feature type="transmembrane region" description="Helical" evidence="1">
    <location>
        <begin position="96"/>
        <end position="116"/>
    </location>
</feature>
<keyword evidence="1" id="KW-0472">Membrane</keyword>
<evidence type="ECO:0000259" key="2">
    <source>
        <dbReference type="PROSITE" id="PS51782"/>
    </source>
</evidence>
<name>A0A9X4QVQ8_9BACL</name>
<dbReference type="AlphaFoldDB" id="A0A9X4QVQ8"/>
<organism evidence="3 4">
    <name type="scientific">Cohnella rhizosphaerae</name>
    <dbReference type="NCBI Taxonomy" id="1457232"/>
    <lineage>
        <taxon>Bacteria</taxon>
        <taxon>Bacillati</taxon>
        <taxon>Bacillota</taxon>
        <taxon>Bacilli</taxon>
        <taxon>Bacillales</taxon>
        <taxon>Paenibacillaceae</taxon>
        <taxon>Cohnella</taxon>
    </lineage>
</organism>
<feature type="domain" description="LysM" evidence="2">
    <location>
        <begin position="133"/>
        <end position="183"/>
    </location>
</feature>
<dbReference type="Proteomes" id="UP001153404">
    <property type="component" value="Unassembled WGS sequence"/>
</dbReference>
<dbReference type="CDD" id="cd00118">
    <property type="entry name" value="LysM"/>
    <property type="match status" value="1"/>
</dbReference>
<accession>A0A9X4QVQ8</accession>
<keyword evidence="4" id="KW-1185">Reference proteome</keyword>
<dbReference type="Gene3D" id="3.10.350.10">
    <property type="entry name" value="LysM domain"/>
    <property type="match status" value="1"/>
</dbReference>
<sequence>MTNYNTEPEFVQTFVLRELVFAKRLTQTYVRDNLVSEQTFGVDDMVQVQLLGSESLKSNEFTYTNGKRAAGRDTLAASRTKRATARMIQSFASFKGLRLILIPLLALLIYAGLSMMSASAEPESVRPAAASEATVTVDSGDTLWSIAEAVKPEGMKTVAAVHLIMKRNGLTSSSIVSGQRLVLPVKLSDLRERQ</sequence>